<sequence length="291" mass="34068">MMINSLKDLAIGQYSFIMVSIQIKNLINQEIFYININLTSSVFDLKKEIESQQENISASGIRLVFSGHLLNDFFSLYSQGVKNDSIIYLIGGEYNKNSNNSFDIENESIYRSTSFLLKPNIHVLQLKPFFSCIKSIRIRLNSQISTLDKAFSVDSKYIFKGEVLDKEQTFEYYSIISGDSIVSIQCEYTEENSNLIEKWIKRTNDYETYQKFIDSNVKTNCQNENAKRIDIRYHKIELNKKRYYKMFNENRIEKDYLPSASKKDGIKLNINYQKPSSPSTNKLPFFIRYPD</sequence>
<dbReference type="InterPro" id="IPR000626">
    <property type="entry name" value="Ubiquitin-like_dom"/>
</dbReference>
<dbReference type="Pfam" id="PF00240">
    <property type="entry name" value="ubiquitin"/>
    <property type="match status" value="1"/>
</dbReference>
<dbReference type="SMART" id="SM00213">
    <property type="entry name" value="UBQ"/>
    <property type="match status" value="1"/>
</dbReference>
<gene>
    <name evidence="2" type="ORF">M9Y10_007645</name>
</gene>
<dbReference type="PANTHER" id="PTHR10621">
    <property type="entry name" value="UV EXCISION REPAIR PROTEIN RAD23"/>
    <property type="match status" value="1"/>
</dbReference>
<dbReference type="PANTHER" id="PTHR10621:SF61">
    <property type="entry name" value="UBIQUITIN FAMILY PROTEIN"/>
    <property type="match status" value="1"/>
</dbReference>
<comment type="caution">
    <text evidence="2">The sequence shown here is derived from an EMBL/GenBank/DDBJ whole genome shotgun (WGS) entry which is preliminary data.</text>
</comment>
<evidence type="ECO:0000313" key="3">
    <source>
        <dbReference type="Proteomes" id="UP001470230"/>
    </source>
</evidence>
<keyword evidence="3" id="KW-1185">Reference proteome</keyword>
<feature type="domain" description="Ubiquitin-like" evidence="1">
    <location>
        <begin position="19"/>
        <end position="90"/>
    </location>
</feature>
<dbReference type="Proteomes" id="UP001470230">
    <property type="component" value="Unassembled WGS sequence"/>
</dbReference>
<evidence type="ECO:0000259" key="1">
    <source>
        <dbReference type="PROSITE" id="PS50053"/>
    </source>
</evidence>
<dbReference type="SUPFAM" id="SSF54236">
    <property type="entry name" value="Ubiquitin-like"/>
    <property type="match status" value="1"/>
</dbReference>
<dbReference type="PROSITE" id="PS50053">
    <property type="entry name" value="UBIQUITIN_2"/>
    <property type="match status" value="1"/>
</dbReference>
<dbReference type="Gene3D" id="3.10.20.90">
    <property type="entry name" value="Phosphatidylinositol 3-kinase Catalytic Subunit, Chain A, domain 1"/>
    <property type="match status" value="1"/>
</dbReference>
<dbReference type="InterPro" id="IPR029071">
    <property type="entry name" value="Ubiquitin-like_domsf"/>
</dbReference>
<dbReference type="CDD" id="cd17039">
    <property type="entry name" value="Ubl_ubiquitin_like"/>
    <property type="match status" value="1"/>
</dbReference>
<accession>A0ABR2J238</accession>
<organism evidence="2 3">
    <name type="scientific">Tritrichomonas musculus</name>
    <dbReference type="NCBI Taxonomy" id="1915356"/>
    <lineage>
        <taxon>Eukaryota</taxon>
        <taxon>Metamonada</taxon>
        <taxon>Parabasalia</taxon>
        <taxon>Tritrichomonadida</taxon>
        <taxon>Tritrichomonadidae</taxon>
        <taxon>Tritrichomonas</taxon>
    </lineage>
</organism>
<name>A0ABR2J238_9EUKA</name>
<dbReference type="EMBL" id="JAPFFF010000013">
    <property type="protein sequence ID" value="KAK8871899.1"/>
    <property type="molecule type" value="Genomic_DNA"/>
</dbReference>
<reference evidence="2 3" key="1">
    <citation type="submission" date="2024-04" db="EMBL/GenBank/DDBJ databases">
        <title>Tritrichomonas musculus Genome.</title>
        <authorList>
            <person name="Alves-Ferreira E."/>
            <person name="Grigg M."/>
            <person name="Lorenzi H."/>
            <person name="Galac M."/>
        </authorList>
    </citation>
    <scope>NUCLEOTIDE SEQUENCE [LARGE SCALE GENOMIC DNA]</scope>
    <source>
        <strain evidence="2 3">EAF2021</strain>
    </source>
</reference>
<evidence type="ECO:0000313" key="2">
    <source>
        <dbReference type="EMBL" id="KAK8871899.1"/>
    </source>
</evidence>
<proteinExistence type="predicted"/>
<protein>
    <recommendedName>
        <fullName evidence="1">Ubiquitin-like domain-containing protein</fullName>
    </recommendedName>
</protein>